<feature type="transmembrane region" description="Helical" evidence="13">
    <location>
        <begin position="79"/>
        <end position="102"/>
    </location>
</feature>
<evidence type="ECO:0000256" key="8">
    <source>
        <dbReference type="ARBA" id="ARBA00022989"/>
    </source>
</evidence>
<dbReference type="Gene3D" id="2.40.30.10">
    <property type="entry name" value="Translation factors"/>
    <property type="match status" value="1"/>
</dbReference>
<evidence type="ECO:0000256" key="5">
    <source>
        <dbReference type="ARBA" id="ARBA00022714"/>
    </source>
</evidence>
<dbReference type="InterPro" id="IPR017938">
    <property type="entry name" value="Riboflavin_synthase-like_b-brl"/>
</dbReference>
<dbReference type="GO" id="GO:0016020">
    <property type="term" value="C:membrane"/>
    <property type="evidence" value="ECO:0007669"/>
    <property type="project" value="UniProtKB-SubCell"/>
</dbReference>
<evidence type="ECO:0000256" key="7">
    <source>
        <dbReference type="ARBA" id="ARBA00022827"/>
    </source>
</evidence>
<gene>
    <name evidence="15" type="ORF">brsh051_18220</name>
</gene>
<dbReference type="InterPro" id="IPR017927">
    <property type="entry name" value="FAD-bd_FR_type"/>
</dbReference>
<keyword evidence="9" id="KW-0560">Oxidoreductase</keyword>
<evidence type="ECO:0000256" key="10">
    <source>
        <dbReference type="ARBA" id="ARBA00023004"/>
    </source>
</evidence>
<dbReference type="InterPro" id="IPR050415">
    <property type="entry name" value="MRET"/>
</dbReference>
<evidence type="ECO:0000256" key="2">
    <source>
        <dbReference type="ARBA" id="ARBA00004141"/>
    </source>
</evidence>
<comment type="subcellular location">
    <subcellularLocation>
        <location evidence="2">Membrane</location>
        <topology evidence="2">Multi-pass membrane protein</topology>
    </subcellularLocation>
</comment>
<evidence type="ECO:0000256" key="1">
    <source>
        <dbReference type="ARBA" id="ARBA00001974"/>
    </source>
</evidence>
<comment type="cofactor">
    <cofactor evidence="1">
        <name>FAD</name>
        <dbReference type="ChEBI" id="CHEBI:57692"/>
    </cofactor>
</comment>
<evidence type="ECO:0000256" key="3">
    <source>
        <dbReference type="ARBA" id="ARBA00022630"/>
    </source>
</evidence>
<reference evidence="15" key="1">
    <citation type="journal article" date="2024" name="Int. J. Syst. Evol. Microbiol.">
        <title>Brooklawnia propionicigenes sp. nov., a facultatively anaerobic, propionate-producing bacterium isolated from a methanogenic reactor treating waste from cattle farms.</title>
        <authorList>
            <person name="Akita Y."/>
            <person name="Ueki A."/>
            <person name="Tonouchi A."/>
            <person name="Sugawara Y."/>
            <person name="Honma S."/>
            <person name="Kaku N."/>
            <person name="Ueki K."/>
        </authorList>
    </citation>
    <scope>NUCLEOTIDE SEQUENCE</scope>
    <source>
        <strain evidence="15">SH051</strain>
    </source>
</reference>
<evidence type="ECO:0000256" key="11">
    <source>
        <dbReference type="ARBA" id="ARBA00023014"/>
    </source>
</evidence>
<dbReference type="GO" id="GO:0050660">
    <property type="term" value="F:flavin adenine dinucleotide binding"/>
    <property type="evidence" value="ECO:0007669"/>
    <property type="project" value="TreeGrafter"/>
</dbReference>
<keyword evidence="3" id="KW-0285">Flavoprotein</keyword>
<evidence type="ECO:0000256" key="9">
    <source>
        <dbReference type="ARBA" id="ARBA00023002"/>
    </source>
</evidence>
<keyword evidence="5" id="KW-0001">2Fe-2S</keyword>
<dbReference type="SUPFAM" id="SSF63380">
    <property type="entry name" value="Riboflavin synthase domain-like"/>
    <property type="match status" value="1"/>
</dbReference>
<dbReference type="GO" id="GO:0051537">
    <property type="term" value="F:2 iron, 2 sulfur cluster binding"/>
    <property type="evidence" value="ECO:0007669"/>
    <property type="project" value="UniProtKB-KW"/>
</dbReference>
<dbReference type="InterPro" id="IPR013130">
    <property type="entry name" value="Fe3_Rdtase_TM_dom"/>
</dbReference>
<name>A0AAN0K8I6_9ACTN</name>
<proteinExistence type="predicted"/>
<dbReference type="Pfam" id="PF00175">
    <property type="entry name" value="NAD_binding_1"/>
    <property type="match status" value="1"/>
</dbReference>
<dbReference type="GO" id="GO:0016491">
    <property type="term" value="F:oxidoreductase activity"/>
    <property type="evidence" value="ECO:0007669"/>
    <property type="project" value="UniProtKB-KW"/>
</dbReference>
<dbReference type="PROSITE" id="PS51384">
    <property type="entry name" value="FAD_FR"/>
    <property type="match status" value="1"/>
</dbReference>
<evidence type="ECO:0000259" key="14">
    <source>
        <dbReference type="PROSITE" id="PS51384"/>
    </source>
</evidence>
<accession>A0AAN0K8I6</accession>
<protein>
    <submittedName>
        <fullName evidence="15">Ferric reductase-like transmembrane domain-containing protein</fullName>
    </submittedName>
</protein>
<feature type="transmembrane region" description="Helical" evidence="13">
    <location>
        <begin position="108"/>
        <end position="133"/>
    </location>
</feature>
<keyword evidence="10" id="KW-0408">Iron</keyword>
<dbReference type="PANTHER" id="PTHR47354">
    <property type="entry name" value="NADH OXIDOREDUCTASE HCR"/>
    <property type="match status" value="1"/>
</dbReference>
<dbReference type="AlphaFoldDB" id="A0AAN0K8I6"/>
<organism evidence="15 16">
    <name type="scientific">Brooklawnia propionicigenes</name>
    <dbReference type="NCBI Taxonomy" id="3041175"/>
    <lineage>
        <taxon>Bacteria</taxon>
        <taxon>Bacillati</taxon>
        <taxon>Actinomycetota</taxon>
        <taxon>Actinomycetes</taxon>
        <taxon>Propionibacteriales</taxon>
        <taxon>Propionibacteriaceae</taxon>
        <taxon>Brooklawnia</taxon>
    </lineage>
</organism>
<keyword evidence="16" id="KW-1185">Reference proteome</keyword>
<keyword evidence="11" id="KW-0411">Iron-sulfur</keyword>
<dbReference type="Gene3D" id="3.40.50.80">
    <property type="entry name" value="Nucleotide-binding domain of ferredoxin-NADP reductase (FNR) module"/>
    <property type="match status" value="1"/>
</dbReference>
<evidence type="ECO:0000256" key="13">
    <source>
        <dbReference type="SAM" id="Phobius"/>
    </source>
</evidence>
<sequence>MIWLTSLFVAALWVAGGGLQATIGGGAEALISAGRLTGLVSANLLLYQVLLMARVPLFERAFGHDALTRAHRLTGFWSFWLFLAHVVLTVAGYAAGALIGFFDQLAQMVVQSVDMTLAVVGTILIVGVVALSIRRARRRLRYESWHLLHLYAYLGVGLALPHQLFSGADFLAFPWAAAYWWALWAVAAGCVLVFRLGAPLARSIRHRIRVESVTPDGSTGVCVQMSGHRLDQLDVRAGQFFVWRFLDGPGWTRGHPFSISARPSDDRLTITARIVGDGTQRLTRMAPGTSVLVEGPYGHLTGDRRRGHKLLMLGAGAGVAPLVSILQEQPYEPGQATLVTRDSRPDEALLTTSIDQLVAQRGLTHVAMIGPRSRRTSSWLPRSWEQWTGPELLQQLAPGLSDYDIYLCGPGPWMRSLRNDLESLSVDPGHIHSEDFDI</sequence>
<feature type="domain" description="FAD-binding FR-type" evidence="14">
    <location>
        <begin position="197"/>
        <end position="303"/>
    </location>
</feature>
<dbReference type="PANTHER" id="PTHR47354:SF8">
    <property type="entry name" value="1,2-PHENYLACETYL-COA EPOXIDASE, SUBUNIT E"/>
    <property type="match status" value="1"/>
</dbReference>
<evidence type="ECO:0000313" key="15">
    <source>
        <dbReference type="EMBL" id="BEH02541.1"/>
    </source>
</evidence>
<dbReference type="InterPro" id="IPR001433">
    <property type="entry name" value="OxRdtase_FAD/NAD-bd"/>
</dbReference>
<evidence type="ECO:0000256" key="12">
    <source>
        <dbReference type="ARBA" id="ARBA00023136"/>
    </source>
</evidence>
<dbReference type="EMBL" id="AP028056">
    <property type="protein sequence ID" value="BEH02541.1"/>
    <property type="molecule type" value="Genomic_DNA"/>
</dbReference>
<keyword evidence="7" id="KW-0274">FAD</keyword>
<dbReference type="SUPFAM" id="SSF52343">
    <property type="entry name" value="Ferredoxin reductase-like, C-terminal NADP-linked domain"/>
    <property type="match status" value="1"/>
</dbReference>
<dbReference type="InterPro" id="IPR039261">
    <property type="entry name" value="FNR_nucleotide-bd"/>
</dbReference>
<evidence type="ECO:0000256" key="6">
    <source>
        <dbReference type="ARBA" id="ARBA00022723"/>
    </source>
</evidence>
<dbReference type="GO" id="GO:0046872">
    <property type="term" value="F:metal ion binding"/>
    <property type="evidence" value="ECO:0007669"/>
    <property type="project" value="UniProtKB-KW"/>
</dbReference>
<keyword evidence="8 13" id="KW-1133">Transmembrane helix</keyword>
<keyword evidence="12 13" id="KW-0472">Membrane</keyword>
<dbReference type="Pfam" id="PF01794">
    <property type="entry name" value="Ferric_reduct"/>
    <property type="match status" value="1"/>
</dbReference>
<feature type="transmembrane region" description="Helical" evidence="13">
    <location>
        <begin position="177"/>
        <end position="198"/>
    </location>
</feature>
<dbReference type="KEGG" id="broo:brsh051_18220"/>
<feature type="transmembrane region" description="Helical" evidence="13">
    <location>
        <begin position="145"/>
        <end position="165"/>
    </location>
</feature>
<keyword evidence="6" id="KW-0479">Metal-binding</keyword>
<evidence type="ECO:0000256" key="4">
    <source>
        <dbReference type="ARBA" id="ARBA00022692"/>
    </source>
</evidence>
<feature type="transmembrane region" description="Helical" evidence="13">
    <location>
        <begin position="36"/>
        <end position="58"/>
    </location>
</feature>
<keyword evidence="4 13" id="KW-0812">Transmembrane</keyword>
<evidence type="ECO:0000313" key="16">
    <source>
        <dbReference type="Proteomes" id="UP001431656"/>
    </source>
</evidence>
<dbReference type="Proteomes" id="UP001431656">
    <property type="component" value="Chromosome"/>
</dbReference>